<dbReference type="InterPro" id="IPR004344">
    <property type="entry name" value="TTL/TTLL_fam"/>
</dbReference>
<proteinExistence type="inferred from homology"/>
<keyword evidence="3" id="KW-0493">Microtubule</keyword>
<keyword evidence="2" id="KW-0436">Ligase</keyword>
<dbReference type="Proteomes" id="UP000008672">
    <property type="component" value="Unassembled WGS sequence"/>
</dbReference>
<evidence type="ECO:0000256" key="2">
    <source>
        <dbReference type="ARBA" id="ARBA00022598"/>
    </source>
</evidence>
<evidence type="ECO:0000256" key="5">
    <source>
        <dbReference type="ARBA" id="ARBA00022840"/>
    </source>
</evidence>
<feature type="region of interest" description="Disordered" evidence="6">
    <location>
        <begin position="430"/>
        <end position="474"/>
    </location>
</feature>
<evidence type="ECO:0000313" key="7">
    <source>
        <dbReference type="Ensembl" id="ENSLACP00000018059.1"/>
    </source>
</evidence>
<dbReference type="FunFam" id="3.30.470.20:FF:000009">
    <property type="entry name" value="tubulin polyglutamylase TTLL5 isoform X1"/>
    <property type="match status" value="1"/>
</dbReference>
<organism evidence="7 8">
    <name type="scientific">Latimeria chalumnae</name>
    <name type="common">Coelacanth</name>
    <dbReference type="NCBI Taxonomy" id="7897"/>
    <lineage>
        <taxon>Eukaryota</taxon>
        <taxon>Metazoa</taxon>
        <taxon>Chordata</taxon>
        <taxon>Craniata</taxon>
        <taxon>Vertebrata</taxon>
        <taxon>Euteleostomi</taxon>
        <taxon>Coelacanthiformes</taxon>
        <taxon>Coelacanthidae</taxon>
        <taxon>Latimeria</taxon>
    </lineage>
</organism>
<evidence type="ECO:0000313" key="8">
    <source>
        <dbReference type="Proteomes" id="UP000008672"/>
    </source>
</evidence>
<dbReference type="GO" id="GO:0005874">
    <property type="term" value="C:microtubule"/>
    <property type="evidence" value="ECO:0007669"/>
    <property type="project" value="UniProtKB-KW"/>
</dbReference>
<comment type="similarity">
    <text evidence="1">Belongs to the tubulin--tyrosine ligase family.</text>
</comment>
<dbReference type="EMBL" id="AFYH01023104">
    <property type="status" value="NOT_ANNOTATED_CDS"/>
    <property type="molecule type" value="Genomic_DNA"/>
</dbReference>
<dbReference type="GO" id="GO:0036064">
    <property type="term" value="C:ciliary basal body"/>
    <property type="evidence" value="ECO:0007669"/>
    <property type="project" value="TreeGrafter"/>
</dbReference>
<dbReference type="PANTHER" id="PTHR12241:SF96">
    <property type="entry name" value="TUBULIN POLYGLUTAMYLASE TTLL6"/>
    <property type="match status" value="1"/>
</dbReference>
<evidence type="ECO:0000256" key="3">
    <source>
        <dbReference type="ARBA" id="ARBA00022701"/>
    </source>
</evidence>
<reference evidence="7" key="3">
    <citation type="submission" date="2025-09" db="UniProtKB">
        <authorList>
            <consortium name="Ensembl"/>
        </authorList>
    </citation>
    <scope>IDENTIFICATION</scope>
</reference>
<dbReference type="GO" id="GO:0015631">
    <property type="term" value="F:tubulin binding"/>
    <property type="evidence" value="ECO:0007669"/>
    <property type="project" value="TreeGrafter"/>
</dbReference>
<dbReference type="Gene3D" id="3.30.470.20">
    <property type="entry name" value="ATP-grasp fold, B domain"/>
    <property type="match status" value="1"/>
</dbReference>
<dbReference type="PROSITE" id="PS51221">
    <property type="entry name" value="TTL"/>
    <property type="match status" value="1"/>
</dbReference>
<dbReference type="STRING" id="7897.ENSLACP00000018059"/>
<dbReference type="HOGENOM" id="CLU_010131_7_3_1"/>
<evidence type="ECO:0000256" key="4">
    <source>
        <dbReference type="ARBA" id="ARBA00022741"/>
    </source>
</evidence>
<reference evidence="8" key="1">
    <citation type="submission" date="2011-08" db="EMBL/GenBank/DDBJ databases">
        <title>The draft genome of Latimeria chalumnae.</title>
        <authorList>
            <person name="Di Palma F."/>
            <person name="Alfoldi J."/>
            <person name="Johnson J."/>
            <person name="Berlin A."/>
            <person name="Gnerre S."/>
            <person name="Jaffe D."/>
            <person name="MacCallum I."/>
            <person name="Young S."/>
            <person name="Walker B.J."/>
            <person name="Lander E."/>
            <person name="Lindblad-Toh K."/>
        </authorList>
    </citation>
    <scope>NUCLEOTIDE SEQUENCE [LARGE SCALE GENOMIC DNA]</scope>
    <source>
        <strain evidence="8">Wild caught</strain>
    </source>
</reference>
<dbReference type="GO" id="GO:0070740">
    <property type="term" value="F:tubulin-glutamic acid ligase activity"/>
    <property type="evidence" value="ECO:0007669"/>
    <property type="project" value="TreeGrafter"/>
</dbReference>
<keyword evidence="4" id="KW-0547">Nucleotide-binding</keyword>
<dbReference type="SUPFAM" id="SSF56059">
    <property type="entry name" value="Glutathione synthetase ATP-binding domain-like"/>
    <property type="match status" value="1"/>
</dbReference>
<feature type="compositionally biased region" description="Basic and acidic residues" evidence="6">
    <location>
        <begin position="442"/>
        <end position="454"/>
    </location>
</feature>
<dbReference type="GO" id="GO:0005524">
    <property type="term" value="F:ATP binding"/>
    <property type="evidence" value="ECO:0007669"/>
    <property type="project" value="UniProtKB-KW"/>
</dbReference>
<dbReference type="EMBL" id="AFYH01023102">
    <property type="status" value="NOT_ANNOTATED_CDS"/>
    <property type="molecule type" value="Genomic_DNA"/>
</dbReference>
<name>H3B838_LATCH</name>
<protein>
    <submittedName>
        <fullName evidence="7">Tubulin tyrosine ligase like 6</fullName>
    </submittedName>
</protein>
<gene>
    <name evidence="7" type="primary">TTLL6</name>
</gene>
<dbReference type="GO" id="GO:0000226">
    <property type="term" value="P:microtubule cytoskeleton organization"/>
    <property type="evidence" value="ECO:0007669"/>
    <property type="project" value="TreeGrafter"/>
</dbReference>
<keyword evidence="5" id="KW-0067">ATP-binding</keyword>
<dbReference type="GeneTree" id="ENSGT00940000161434"/>
<accession>H3B838</accession>
<dbReference type="Ensembl" id="ENSLACT00000018190.1">
    <property type="protein sequence ID" value="ENSLACP00000018059.1"/>
    <property type="gene ID" value="ENSLACG00000015912.1"/>
</dbReference>
<dbReference type="AlphaFoldDB" id="H3B838"/>
<keyword evidence="8" id="KW-1185">Reference proteome</keyword>
<dbReference type="eggNOG" id="KOG2158">
    <property type="taxonomic scope" value="Eukaryota"/>
</dbReference>
<dbReference type="InParanoid" id="H3B838"/>
<sequence length="520" mass="60240">GLREAGENEEWTLYWTDYSVSLDRVMEMKRYQKINHFPGMSEICRKDLLARNMNRMLKLFPKEYKIFPRTWCLPADYSDLQAYSRSKKPKTYICKPDSGCQGRGIFVTKSLKDIKPEEDMICQVYISKPFVIDGFKFDLRIYVLITSCDPLRIFIYKEGLARFATTKYCDPTHSNVGDICMHLTNYAINKHSNNFIRDEESGSKRKFSAFNEYMEKHGYDLPQLWADIEDVIIKTLVAAHPVLKHNYLTCFPNHTSGSACFEILGFDILIDRKLKPWLLEVNHSPSFTTDSQLDREVKDGLLHNTLILINLGACDRKKIIEEEKRRVKERLLQQCRPRAVRAEESRSSQVAWLEQAERYEDKNLGGFRRIYPAADSEKYDKFFKHSSSILQETIASKAREECTRHQLQEFRLKQEEKELVLKGLKKDLQGESAGDRAIPSRIQERDTTVNHEEPTQTEPLAPTQESSASKKADAEWLSRMAQRGNLVWDLEVVGQVYSVLQGSARVAKIRSQSQEHGITP</sequence>
<reference evidence="7" key="2">
    <citation type="submission" date="2025-08" db="UniProtKB">
        <authorList>
            <consortium name="Ensembl"/>
        </authorList>
    </citation>
    <scope>IDENTIFICATION</scope>
</reference>
<dbReference type="Pfam" id="PF03133">
    <property type="entry name" value="TTL"/>
    <property type="match status" value="1"/>
</dbReference>
<evidence type="ECO:0000256" key="6">
    <source>
        <dbReference type="SAM" id="MobiDB-lite"/>
    </source>
</evidence>
<dbReference type="OMA" id="KNSNYPY"/>
<evidence type="ECO:0000256" key="1">
    <source>
        <dbReference type="ARBA" id="ARBA00006820"/>
    </source>
</evidence>
<dbReference type="FunCoup" id="H3B838">
    <property type="interactions" value="72"/>
</dbReference>
<dbReference type="EMBL" id="AFYH01023103">
    <property type="status" value="NOT_ANNOTATED_CDS"/>
    <property type="molecule type" value="Genomic_DNA"/>
</dbReference>
<dbReference type="PANTHER" id="PTHR12241">
    <property type="entry name" value="TUBULIN POLYGLUTAMYLASE"/>
    <property type="match status" value="1"/>
</dbReference>